<evidence type="ECO:0000256" key="2">
    <source>
        <dbReference type="ARBA" id="ARBA00004496"/>
    </source>
</evidence>
<protein>
    <submittedName>
        <fullName evidence="12">Zinc-finger domain of monoamine-oxidase A repressor R1 protein</fullName>
    </submittedName>
</protein>
<dbReference type="GO" id="GO:0005737">
    <property type="term" value="C:cytoplasm"/>
    <property type="evidence" value="ECO:0007669"/>
    <property type="project" value="UniProtKB-SubCell"/>
</dbReference>
<evidence type="ECO:0000259" key="11">
    <source>
        <dbReference type="Pfam" id="PF10497"/>
    </source>
</evidence>
<keyword evidence="5" id="KW-0597">Phosphoprotein</keyword>
<dbReference type="Pfam" id="PF10497">
    <property type="entry name" value="zf-4CXXC_R1"/>
    <property type="match status" value="1"/>
</dbReference>
<evidence type="ECO:0000256" key="7">
    <source>
        <dbReference type="ARBA" id="ARBA00023015"/>
    </source>
</evidence>
<proteinExistence type="predicted"/>
<evidence type="ECO:0000313" key="12">
    <source>
        <dbReference type="EMBL" id="GFY86808.1"/>
    </source>
</evidence>
<name>A0A7J0EK18_9ERIC</name>
<keyword evidence="12" id="KW-0863">Zinc-finger</keyword>
<dbReference type="GO" id="GO:0008270">
    <property type="term" value="F:zinc ion binding"/>
    <property type="evidence" value="ECO:0007669"/>
    <property type="project" value="UniProtKB-KW"/>
</dbReference>
<keyword evidence="13" id="KW-1185">Reference proteome</keyword>
<evidence type="ECO:0000256" key="4">
    <source>
        <dbReference type="ARBA" id="ARBA00022499"/>
    </source>
</evidence>
<dbReference type="OrthoDB" id="298344at2759"/>
<dbReference type="AlphaFoldDB" id="A0A7J0EK18"/>
<dbReference type="PANTHER" id="PTHR31169">
    <property type="entry name" value="OS05G0300700 PROTEIN"/>
    <property type="match status" value="1"/>
</dbReference>
<keyword evidence="6" id="KW-0832">Ubl conjugation</keyword>
<keyword evidence="9" id="KW-0539">Nucleus</keyword>
<evidence type="ECO:0000256" key="5">
    <source>
        <dbReference type="ARBA" id="ARBA00022553"/>
    </source>
</evidence>
<dbReference type="PANTHER" id="PTHR31169:SF8">
    <property type="entry name" value="ZINC-FINGER DOMAIN OF MONOAMINE-OXIDASE A REPRESSOR R1 PROTEIN"/>
    <property type="match status" value="1"/>
</dbReference>
<feature type="region of interest" description="Disordered" evidence="10">
    <location>
        <begin position="193"/>
        <end position="213"/>
    </location>
</feature>
<reference evidence="12 13" key="1">
    <citation type="submission" date="2019-07" db="EMBL/GenBank/DDBJ databases">
        <title>De Novo Assembly of kiwifruit Actinidia rufa.</title>
        <authorList>
            <person name="Sugita-Konishi S."/>
            <person name="Sato K."/>
            <person name="Mori E."/>
            <person name="Abe Y."/>
            <person name="Kisaki G."/>
            <person name="Hamano K."/>
            <person name="Suezawa K."/>
            <person name="Otani M."/>
            <person name="Fukuda T."/>
            <person name="Manabe T."/>
            <person name="Gomi K."/>
            <person name="Tabuchi M."/>
            <person name="Akimitsu K."/>
            <person name="Kataoka I."/>
        </authorList>
    </citation>
    <scope>NUCLEOTIDE SEQUENCE [LARGE SCALE GENOMIC DNA]</scope>
    <source>
        <strain evidence="13">cv. Fuchu</strain>
    </source>
</reference>
<evidence type="ECO:0000256" key="1">
    <source>
        <dbReference type="ARBA" id="ARBA00004123"/>
    </source>
</evidence>
<feature type="compositionally biased region" description="Polar residues" evidence="10">
    <location>
        <begin position="195"/>
        <end position="212"/>
    </location>
</feature>
<sequence length="346" mass="38185">MALGSDSASKLTESEGKVSESEGKREEKSLKKSDDGLLSTEKIANNGDRFSDPKNWKTCHQCRQKTMDFVAACKNQKKDKPCPIKFCRKCLMNRYGEKAEEMAGLEDWNCPKCRGICNCSCCRKKQGHLPTGILVHAARATGFSSVSELLLVKGPGNFGIEKIPKGIDIEPTNADASNNESAVTLPRKRGKENSFYRSNTTNPELIPSNLSQKKQKKIKHEELTEILDRNHGDGILLQETQDGNQDDGVLLNDTMPRKSQISKGGMKGKDTSIPLPQGTELTTVAGIDLPLDDVGHALQFLEFCAAFEEARTGFSFFVMFVVRVRDVRVLIMEIGKGWCGDGPEPL</sequence>
<gene>
    <name evidence="12" type="ORF">Acr_05g0004470</name>
</gene>
<evidence type="ECO:0000256" key="6">
    <source>
        <dbReference type="ARBA" id="ARBA00022843"/>
    </source>
</evidence>
<evidence type="ECO:0000256" key="9">
    <source>
        <dbReference type="ARBA" id="ARBA00023242"/>
    </source>
</evidence>
<keyword evidence="7" id="KW-0805">Transcription regulation</keyword>
<keyword evidence="12" id="KW-0479">Metal-binding</keyword>
<feature type="region of interest" description="Disordered" evidence="10">
    <location>
        <begin position="1"/>
        <end position="49"/>
    </location>
</feature>
<dbReference type="InterPro" id="IPR040221">
    <property type="entry name" value="CDCA7/CDA7L"/>
</dbReference>
<evidence type="ECO:0000313" key="13">
    <source>
        <dbReference type="Proteomes" id="UP000585474"/>
    </source>
</evidence>
<comment type="caution">
    <text evidence="12">The sequence shown here is derived from an EMBL/GenBank/DDBJ whole genome shotgun (WGS) entry which is preliminary data.</text>
</comment>
<keyword evidence="3" id="KW-0963">Cytoplasm</keyword>
<evidence type="ECO:0000256" key="3">
    <source>
        <dbReference type="ARBA" id="ARBA00022490"/>
    </source>
</evidence>
<organism evidence="12 13">
    <name type="scientific">Actinidia rufa</name>
    <dbReference type="NCBI Taxonomy" id="165716"/>
    <lineage>
        <taxon>Eukaryota</taxon>
        <taxon>Viridiplantae</taxon>
        <taxon>Streptophyta</taxon>
        <taxon>Embryophyta</taxon>
        <taxon>Tracheophyta</taxon>
        <taxon>Spermatophyta</taxon>
        <taxon>Magnoliopsida</taxon>
        <taxon>eudicotyledons</taxon>
        <taxon>Gunneridae</taxon>
        <taxon>Pentapetalae</taxon>
        <taxon>asterids</taxon>
        <taxon>Ericales</taxon>
        <taxon>Actinidiaceae</taxon>
        <taxon>Actinidia</taxon>
    </lineage>
</organism>
<keyword evidence="12" id="KW-0862">Zinc</keyword>
<feature type="compositionally biased region" description="Polar residues" evidence="10">
    <location>
        <begin position="1"/>
        <end position="11"/>
    </location>
</feature>
<keyword evidence="4" id="KW-1017">Isopeptide bond</keyword>
<accession>A0A7J0EK18</accession>
<dbReference type="GO" id="GO:0006355">
    <property type="term" value="P:regulation of DNA-templated transcription"/>
    <property type="evidence" value="ECO:0007669"/>
    <property type="project" value="InterPro"/>
</dbReference>
<comment type="subcellular location">
    <subcellularLocation>
        <location evidence="2">Cytoplasm</location>
    </subcellularLocation>
    <subcellularLocation>
        <location evidence="1">Nucleus</location>
    </subcellularLocation>
</comment>
<dbReference type="EMBL" id="BJWL01000005">
    <property type="protein sequence ID" value="GFY86808.1"/>
    <property type="molecule type" value="Genomic_DNA"/>
</dbReference>
<dbReference type="GO" id="GO:0005634">
    <property type="term" value="C:nucleus"/>
    <property type="evidence" value="ECO:0007669"/>
    <property type="project" value="UniProtKB-SubCell"/>
</dbReference>
<evidence type="ECO:0000256" key="8">
    <source>
        <dbReference type="ARBA" id="ARBA00023163"/>
    </source>
</evidence>
<feature type="compositionally biased region" description="Basic and acidic residues" evidence="10">
    <location>
        <begin position="12"/>
        <end position="35"/>
    </location>
</feature>
<dbReference type="Proteomes" id="UP000585474">
    <property type="component" value="Unassembled WGS sequence"/>
</dbReference>
<dbReference type="InterPro" id="IPR018866">
    <property type="entry name" value="Znf-4CXXC_R1"/>
</dbReference>
<evidence type="ECO:0000256" key="10">
    <source>
        <dbReference type="SAM" id="MobiDB-lite"/>
    </source>
</evidence>
<feature type="domain" description="Zinc-finger" evidence="11">
    <location>
        <begin position="52"/>
        <end position="150"/>
    </location>
</feature>
<keyword evidence="8" id="KW-0804">Transcription</keyword>